<comment type="subcellular location">
    <subcellularLocation>
        <location evidence="1 6">Nucleus</location>
    </subcellularLocation>
</comment>
<feature type="region of interest" description="Disordered" evidence="7">
    <location>
        <begin position="336"/>
        <end position="356"/>
    </location>
</feature>
<evidence type="ECO:0000256" key="7">
    <source>
        <dbReference type="SAM" id="MobiDB-lite"/>
    </source>
</evidence>
<dbReference type="Proteomes" id="UP000475862">
    <property type="component" value="Unassembled WGS sequence"/>
</dbReference>
<keyword evidence="10" id="KW-1185">Reference proteome</keyword>
<dbReference type="InterPro" id="IPR036388">
    <property type="entry name" value="WH-like_DNA-bd_sf"/>
</dbReference>
<dbReference type="InterPro" id="IPR036390">
    <property type="entry name" value="WH_DNA-bd_sf"/>
</dbReference>
<keyword evidence="4" id="KW-0804">Transcription</keyword>
<evidence type="ECO:0000256" key="2">
    <source>
        <dbReference type="ARBA" id="ARBA00023015"/>
    </source>
</evidence>
<sequence length="437" mass="47766">MSSSSSSSIAAVTQPGPLSDGLSSLVLVVRQTAARLQAGTREQSAGRRGGGGDGEICEDSAIAADCWQPAAWVPPPTAVNARYEPSDVFTPLVFEEMQPSPPPPQPQMSMWLRPVQERYNQPPPPQHHHHHVQSASGAGNAPQQRRPLQHLPPPAQSSLQPPVKTEPQHQNGNKPGDLSWLVNFQVASIFEPTCNGGTAAGGGGAGAGVNVADGEWSEPETLKQKKKVTKLDQKPSSKINRKPYRMPPSRLDKANKPGYTYTEMIHQALIEKKELPVAEIYQWISSHFPYFREDDERWKNSVRHNLSINPNFRKGRKSQGAGHYWRVCNIEESLGQREYSTATEDDTSSPQESSELEQACKYLEGELQRDSYEDEKMIQSINTELENESKPALSAIVVGKDCKARANASIATASFPGVLAATALTAFAINISLQPPP</sequence>
<keyword evidence="3 6" id="KW-0238">DNA-binding</keyword>
<name>A0A6G0TRB1_APHGL</name>
<dbReference type="InterPro" id="IPR047119">
    <property type="entry name" value="FOXN2/3-like"/>
</dbReference>
<dbReference type="SUPFAM" id="SSF46785">
    <property type="entry name" value="Winged helix' DNA-binding domain"/>
    <property type="match status" value="1"/>
</dbReference>
<dbReference type="EMBL" id="VYZN01000018">
    <property type="protein sequence ID" value="KAE9537189.1"/>
    <property type="molecule type" value="Genomic_DNA"/>
</dbReference>
<dbReference type="PROSITE" id="PS50039">
    <property type="entry name" value="FORK_HEAD_3"/>
    <property type="match status" value="1"/>
</dbReference>
<evidence type="ECO:0000256" key="3">
    <source>
        <dbReference type="ARBA" id="ARBA00023125"/>
    </source>
</evidence>
<evidence type="ECO:0000256" key="6">
    <source>
        <dbReference type="PROSITE-ProRule" id="PRU00089"/>
    </source>
</evidence>
<dbReference type="PROSITE" id="PS00658">
    <property type="entry name" value="FORK_HEAD_2"/>
    <property type="match status" value="1"/>
</dbReference>
<dbReference type="InterPro" id="IPR001766">
    <property type="entry name" value="Fork_head_dom"/>
</dbReference>
<dbReference type="AlphaFoldDB" id="A0A6G0TRB1"/>
<keyword evidence="2" id="KW-0805">Transcription regulation</keyword>
<evidence type="ECO:0000256" key="5">
    <source>
        <dbReference type="ARBA" id="ARBA00023242"/>
    </source>
</evidence>
<dbReference type="GO" id="GO:0000987">
    <property type="term" value="F:cis-regulatory region sequence-specific DNA binding"/>
    <property type="evidence" value="ECO:0007669"/>
    <property type="project" value="TreeGrafter"/>
</dbReference>
<proteinExistence type="predicted"/>
<dbReference type="GO" id="GO:0005634">
    <property type="term" value="C:nucleus"/>
    <property type="evidence" value="ECO:0007669"/>
    <property type="project" value="UniProtKB-SubCell"/>
</dbReference>
<dbReference type="GO" id="GO:0003700">
    <property type="term" value="F:DNA-binding transcription factor activity"/>
    <property type="evidence" value="ECO:0007669"/>
    <property type="project" value="InterPro"/>
</dbReference>
<organism evidence="9 10">
    <name type="scientific">Aphis glycines</name>
    <name type="common">Soybean aphid</name>
    <dbReference type="NCBI Taxonomy" id="307491"/>
    <lineage>
        <taxon>Eukaryota</taxon>
        <taxon>Metazoa</taxon>
        <taxon>Ecdysozoa</taxon>
        <taxon>Arthropoda</taxon>
        <taxon>Hexapoda</taxon>
        <taxon>Insecta</taxon>
        <taxon>Pterygota</taxon>
        <taxon>Neoptera</taxon>
        <taxon>Paraneoptera</taxon>
        <taxon>Hemiptera</taxon>
        <taxon>Sternorrhyncha</taxon>
        <taxon>Aphidomorpha</taxon>
        <taxon>Aphidoidea</taxon>
        <taxon>Aphididae</taxon>
        <taxon>Aphidini</taxon>
        <taxon>Aphis</taxon>
        <taxon>Aphis</taxon>
    </lineage>
</organism>
<feature type="domain" description="Fork-head" evidence="8">
    <location>
        <begin position="256"/>
        <end position="327"/>
    </location>
</feature>
<keyword evidence="5 6" id="KW-0539">Nucleus</keyword>
<dbReference type="CDD" id="cd00059">
    <property type="entry name" value="FH_FOX"/>
    <property type="match status" value="1"/>
</dbReference>
<feature type="DNA-binding region" description="Fork-head" evidence="6">
    <location>
        <begin position="256"/>
        <end position="327"/>
    </location>
</feature>
<feature type="region of interest" description="Disordered" evidence="7">
    <location>
        <begin position="1"/>
        <end position="22"/>
    </location>
</feature>
<dbReference type="PANTHER" id="PTHR13962:SF17">
    <property type="entry name" value="FORKHEAD BOX PROTEIN N4"/>
    <property type="match status" value="1"/>
</dbReference>
<dbReference type="Gene3D" id="1.10.10.10">
    <property type="entry name" value="Winged helix-like DNA-binding domain superfamily/Winged helix DNA-binding domain"/>
    <property type="match status" value="1"/>
</dbReference>
<feature type="compositionally biased region" description="Polar residues" evidence="7">
    <location>
        <begin position="338"/>
        <end position="353"/>
    </location>
</feature>
<dbReference type="OrthoDB" id="5954824at2759"/>
<evidence type="ECO:0000313" key="9">
    <source>
        <dbReference type="EMBL" id="KAE9537189.1"/>
    </source>
</evidence>
<protein>
    <recommendedName>
        <fullName evidence="8">Fork-head domain-containing protein</fullName>
    </recommendedName>
</protein>
<reference evidence="9 10" key="1">
    <citation type="submission" date="2019-08" db="EMBL/GenBank/DDBJ databases">
        <title>The genome of the soybean aphid Biotype 1, its phylome, world population structure and adaptation to the North American continent.</title>
        <authorList>
            <person name="Giordano R."/>
            <person name="Donthu R.K."/>
            <person name="Hernandez A.G."/>
            <person name="Wright C.L."/>
            <person name="Zimin A.V."/>
        </authorList>
    </citation>
    <scope>NUCLEOTIDE SEQUENCE [LARGE SCALE GENOMIC DNA]</scope>
    <source>
        <tissue evidence="9">Whole aphids</tissue>
    </source>
</reference>
<dbReference type="SMART" id="SM00339">
    <property type="entry name" value="FH"/>
    <property type="match status" value="1"/>
</dbReference>
<accession>A0A6G0TRB1</accession>
<evidence type="ECO:0000256" key="1">
    <source>
        <dbReference type="ARBA" id="ARBA00004123"/>
    </source>
</evidence>
<gene>
    <name evidence="9" type="ORF">AGLY_006212</name>
</gene>
<evidence type="ECO:0000313" key="10">
    <source>
        <dbReference type="Proteomes" id="UP000475862"/>
    </source>
</evidence>
<evidence type="ECO:0000256" key="4">
    <source>
        <dbReference type="ARBA" id="ARBA00023163"/>
    </source>
</evidence>
<dbReference type="Pfam" id="PF00250">
    <property type="entry name" value="Forkhead"/>
    <property type="match status" value="1"/>
</dbReference>
<comment type="caution">
    <text evidence="9">The sequence shown here is derived from an EMBL/GenBank/DDBJ whole genome shotgun (WGS) entry which is preliminary data.</text>
</comment>
<dbReference type="PRINTS" id="PR00053">
    <property type="entry name" value="FORKHEAD"/>
</dbReference>
<dbReference type="PANTHER" id="PTHR13962">
    <property type="entry name" value="FORKHEAD BOX PROTEIN N3-LIKE PROTEIN-RELATED"/>
    <property type="match status" value="1"/>
</dbReference>
<feature type="region of interest" description="Disordered" evidence="7">
    <location>
        <begin position="117"/>
        <end position="178"/>
    </location>
</feature>
<dbReference type="InterPro" id="IPR030456">
    <property type="entry name" value="TF_fork_head_CS_2"/>
</dbReference>
<feature type="region of interest" description="Disordered" evidence="7">
    <location>
        <begin position="219"/>
        <end position="255"/>
    </location>
</feature>
<evidence type="ECO:0000259" key="8">
    <source>
        <dbReference type="PROSITE" id="PS50039"/>
    </source>
</evidence>